<dbReference type="AlphaFoldDB" id="A0A399TAE8"/>
<keyword evidence="8" id="KW-0406">Ion transport</keyword>
<evidence type="ECO:0000313" key="14">
    <source>
        <dbReference type="EMBL" id="RIJ52084.1"/>
    </source>
</evidence>
<evidence type="ECO:0000256" key="1">
    <source>
        <dbReference type="ARBA" id="ARBA00004651"/>
    </source>
</evidence>
<dbReference type="PANTHER" id="PTHR46494:SF1">
    <property type="entry name" value="CORA FAMILY METAL ION TRANSPORTER (EUROFUNG)"/>
    <property type="match status" value="1"/>
</dbReference>
<sequence>MSVMSQHRIRTRLKSVVGRGVSPLGAHAGGGASRARAERERDGEHDQAGARRPSLVDNGVYVDGCRVASPATLADTFRELDERPDAMAWIGLYRPTVEELQALAEEFDLHELAVEDAVQAHQRPKTERYSSTLFTVLRAARYVDDREEVEFGELHVFLGRNFVITVRHAESPDLSAIRTRMQERPELLSHGPQSVLYAILDAVVDGYAPVVTGLANDIDEIEDQVFDGDPAVSRRIYELSREVIDFQRAVRPLGGMLQQLQAGSGKYEVSEDLQQALRDVADHVIVVNERVEEFRVLLRDILTVNSTLVGQRQNEEMRELSESSNRQSVETRKISGWAAILFAPTLVSSVYGMNFDIMPELHWDWGYPFSLVLMLGVSGVLYGIFRKRDWI</sequence>
<keyword evidence="9 13" id="KW-0472">Membrane</keyword>
<evidence type="ECO:0000256" key="8">
    <source>
        <dbReference type="ARBA" id="ARBA00023065"/>
    </source>
</evidence>
<evidence type="ECO:0000256" key="3">
    <source>
        <dbReference type="ARBA" id="ARBA00022448"/>
    </source>
</evidence>
<evidence type="ECO:0000313" key="15">
    <source>
        <dbReference type="Proteomes" id="UP000266484"/>
    </source>
</evidence>
<dbReference type="GO" id="GO:0015087">
    <property type="term" value="F:cobalt ion transmembrane transporter activity"/>
    <property type="evidence" value="ECO:0007669"/>
    <property type="project" value="TreeGrafter"/>
</dbReference>
<protein>
    <submittedName>
        <fullName evidence="14">Magnesium and cobalt transport protein CorA</fullName>
    </submittedName>
</protein>
<gene>
    <name evidence="14" type="ORF">DZG00_06295</name>
</gene>
<dbReference type="GO" id="GO:0000287">
    <property type="term" value="F:magnesium ion binding"/>
    <property type="evidence" value="ECO:0007669"/>
    <property type="project" value="TreeGrafter"/>
</dbReference>
<keyword evidence="5 13" id="KW-0812">Transmembrane</keyword>
<dbReference type="GO" id="GO:0005886">
    <property type="term" value="C:plasma membrane"/>
    <property type="evidence" value="ECO:0007669"/>
    <property type="project" value="UniProtKB-SubCell"/>
</dbReference>
<dbReference type="Gene3D" id="1.20.58.340">
    <property type="entry name" value="Magnesium transport protein CorA, transmembrane region"/>
    <property type="match status" value="2"/>
</dbReference>
<dbReference type="InterPro" id="IPR002523">
    <property type="entry name" value="MgTranspt_CorA/ZnTranspt_ZntB"/>
</dbReference>
<dbReference type="GO" id="GO:0015095">
    <property type="term" value="F:magnesium ion transmembrane transporter activity"/>
    <property type="evidence" value="ECO:0007669"/>
    <property type="project" value="TreeGrafter"/>
</dbReference>
<comment type="caution">
    <text evidence="14">The sequence shown here is derived from an EMBL/GenBank/DDBJ whole genome shotgun (WGS) entry which is preliminary data.</text>
</comment>
<comment type="catalytic activity">
    <reaction evidence="10">
        <text>Mg(2+)(in) = Mg(2+)(out)</text>
        <dbReference type="Rhea" id="RHEA:29827"/>
        <dbReference type="ChEBI" id="CHEBI:18420"/>
    </reaction>
</comment>
<evidence type="ECO:0000256" key="5">
    <source>
        <dbReference type="ARBA" id="ARBA00022692"/>
    </source>
</evidence>
<feature type="compositionally biased region" description="Basic and acidic residues" evidence="12">
    <location>
        <begin position="35"/>
        <end position="49"/>
    </location>
</feature>
<evidence type="ECO:0000256" key="9">
    <source>
        <dbReference type="ARBA" id="ARBA00023136"/>
    </source>
</evidence>
<accession>A0A399TAE8</accession>
<name>A0A399TAE8_9MICO</name>
<evidence type="ECO:0000256" key="4">
    <source>
        <dbReference type="ARBA" id="ARBA00022475"/>
    </source>
</evidence>
<evidence type="ECO:0000256" key="7">
    <source>
        <dbReference type="ARBA" id="ARBA00022989"/>
    </source>
</evidence>
<organism evidence="14 15">
    <name type="scientific">Clavibacter lycopersici</name>
    <dbReference type="NCBI Taxonomy" id="2301718"/>
    <lineage>
        <taxon>Bacteria</taxon>
        <taxon>Bacillati</taxon>
        <taxon>Actinomycetota</taxon>
        <taxon>Actinomycetes</taxon>
        <taxon>Micrococcales</taxon>
        <taxon>Microbacteriaceae</taxon>
        <taxon>Clavibacter</taxon>
    </lineage>
</organism>
<evidence type="ECO:0000256" key="11">
    <source>
        <dbReference type="ARBA" id="ARBA00045497"/>
    </source>
</evidence>
<evidence type="ECO:0000256" key="2">
    <source>
        <dbReference type="ARBA" id="ARBA00009765"/>
    </source>
</evidence>
<keyword evidence="4" id="KW-1003">Cell membrane</keyword>
<dbReference type="Proteomes" id="UP000266484">
    <property type="component" value="Unassembled WGS sequence"/>
</dbReference>
<dbReference type="Gene3D" id="3.30.460.20">
    <property type="entry name" value="CorA soluble domain-like"/>
    <property type="match status" value="1"/>
</dbReference>
<dbReference type="EMBL" id="QWGT01000063">
    <property type="protein sequence ID" value="RIJ52084.1"/>
    <property type="molecule type" value="Genomic_DNA"/>
</dbReference>
<dbReference type="RefSeq" id="WP_119381924.1">
    <property type="nucleotide sequence ID" value="NZ_QWGT01000063.1"/>
</dbReference>
<reference evidence="14 15" key="1">
    <citation type="submission" date="2018-08" db="EMBL/GenBank/DDBJ databases">
        <title>Genome Sequence of Clavibacter michiganensis Subspecies type strains, and the Atypical Peach-Colored Strains Isolated from Tomato.</title>
        <authorList>
            <person name="Osdaghi E."/>
            <person name="Portier P."/>
            <person name="Briand M."/>
            <person name="Jacques M.-A."/>
        </authorList>
    </citation>
    <scope>NUCLEOTIDE SEQUENCE [LARGE SCALE GENOMIC DNA]</scope>
    <source>
        <strain evidence="14 15">CFBP 8615</strain>
    </source>
</reference>
<evidence type="ECO:0000256" key="13">
    <source>
        <dbReference type="SAM" id="Phobius"/>
    </source>
</evidence>
<feature type="region of interest" description="Disordered" evidence="12">
    <location>
        <begin position="20"/>
        <end position="53"/>
    </location>
</feature>
<keyword evidence="7 13" id="KW-1133">Transmembrane helix</keyword>
<dbReference type="InterPro" id="IPR045861">
    <property type="entry name" value="CorA_cytoplasmic_dom"/>
</dbReference>
<keyword evidence="3" id="KW-0813">Transport</keyword>
<evidence type="ECO:0000256" key="6">
    <source>
        <dbReference type="ARBA" id="ARBA00022842"/>
    </source>
</evidence>
<dbReference type="SUPFAM" id="SSF143865">
    <property type="entry name" value="CorA soluble domain-like"/>
    <property type="match status" value="1"/>
</dbReference>
<keyword evidence="15" id="KW-1185">Reference proteome</keyword>
<dbReference type="GO" id="GO:0050897">
    <property type="term" value="F:cobalt ion binding"/>
    <property type="evidence" value="ECO:0007669"/>
    <property type="project" value="TreeGrafter"/>
</dbReference>
<proteinExistence type="inferred from homology"/>
<keyword evidence="6" id="KW-0460">Magnesium</keyword>
<evidence type="ECO:0000256" key="10">
    <source>
        <dbReference type="ARBA" id="ARBA00034269"/>
    </source>
</evidence>
<comment type="similarity">
    <text evidence="2">Belongs to the CorA metal ion transporter (MIT) (TC 1.A.35) family.</text>
</comment>
<feature type="transmembrane region" description="Helical" evidence="13">
    <location>
        <begin position="334"/>
        <end position="353"/>
    </location>
</feature>
<dbReference type="FunFam" id="1.20.58.340:FF:000004">
    <property type="entry name" value="Magnesium transport protein CorA"/>
    <property type="match status" value="1"/>
</dbReference>
<comment type="function">
    <text evidence="11">Mediates influx of magnesium ions. Alternates between open and closed states. Activated by low cytoplasmic Mg(2+) levels. Inactive when cytoplasmic Mg(2+) levels are high.</text>
</comment>
<comment type="subcellular location">
    <subcellularLocation>
        <location evidence="1">Cell membrane</location>
        <topology evidence="1">Multi-pass membrane protein</topology>
    </subcellularLocation>
</comment>
<dbReference type="CDD" id="cd12830">
    <property type="entry name" value="MtCorA-like"/>
    <property type="match status" value="1"/>
</dbReference>
<feature type="transmembrane region" description="Helical" evidence="13">
    <location>
        <begin position="365"/>
        <end position="385"/>
    </location>
</feature>
<evidence type="ECO:0000256" key="12">
    <source>
        <dbReference type="SAM" id="MobiDB-lite"/>
    </source>
</evidence>
<dbReference type="SUPFAM" id="SSF144083">
    <property type="entry name" value="Magnesium transport protein CorA, transmembrane region"/>
    <property type="match status" value="1"/>
</dbReference>
<dbReference type="InterPro" id="IPR045863">
    <property type="entry name" value="CorA_TM1_TM2"/>
</dbReference>
<dbReference type="OrthoDB" id="9803416at2"/>
<dbReference type="Pfam" id="PF01544">
    <property type="entry name" value="CorA"/>
    <property type="match status" value="1"/>
</dbReference>
<dbReference type="PANTHER" id="PTHR46494">
    <property type="entry name" value="CORA FAMILY METAL ION TRANSPORTER (EUROFUNG)"/>
    <property type="match status" value="1"/>
</dbReference>